<organism evidence="2 3">
    <name type="scientific">Trichuris muris</name>
    <name type="common">Mouse whipworm</name>
    <dbReference type="NCBI Taxonomy" id="70415"/>
    <lineage>
        <taxon>Eukaryota</taxon>
        <taxon>Metazoa</taxon>
        <taxon>Ecdysozoa</taxon>
        <taxon>Nematoda</taxon>
        <taxon>Enoplea</taxon>
        <taxon>Dorylaimia</taxon>
        <taxon>Trichinellida</taxon>
        <taxon>Trichuridae</taxon>
        <taxon>Trichuris</taxon>
    </lineage>
</organism>
<proteinExistence type="predicted"/>
<evidence type="ECO:0000256" key="1">
    <source>
        <dbReference type="SAM" id="Phobius"/>
    </source>
</evidence>
<dbReference type="Proteomes" id="UP000046395">
    <property type="component" value="Unassembled WGS sequence"/>
</dbReference>
<sequence>MRSRITGYKCPLMYADAGNKNTITYVHAADGRPTIGLLAERSFRTNHVQTNGIWKQFERTARLCTEANAQGVSTADLCSLTNICQWRSVALIWDVQERSAAAIAQAAYKRSSINCPPLCSSPLRIKRHSEGAEERRKEFAVVTFSPMAKRGRIAAKRVPPTSGCPREPHRADVGAQRRDLCPGAHHHSCPRRHLAPLSSKTRAKLRDACIALCCVTVSFLMAVFLTTLLFSLYPDYCCSMNISVE</sequence>
<evidence type="ECO:0000313" key="3">
    <source>
        <dbReference type="WBParaSite" id="TMUE_1000003056.1"/>
    </source>
</evidence>
<protein>
    <submittedName>
        <fullName evidence="3">Uncharacterized protein</fullName>
    </submittedName>
</protein>
<dbReference type="AlphaFoldDB" id="A0A5S6Q6X6"/>
<keyword evidence="1" id="KW-1133">Transmembrane helix</keyword>
<keyword evidence="2" id="KW-1185">Reference proteome</keyword>
<reference evidence="3" key="1">
    <citation type="submission" date="2019-12" db="UniProtKB">
        <authorList>
            <consortium name="WormBaseParasite"/>
        </authorList>
    </citation>
    <scope>IDENTIFICATION</scope>
</reference>
<dbReference type="WBParaSite" id="TMUE_1000003056.1">
    <property type="protein sequence ID" value="TMUE_1000003056.1"/>
    <property type="gene ID" value="WBGene00292564"/>
</dbReference>
<evidence type="ECO:0000313" key="2">
    <source>
        <dbReference type="Proteomes" id="UP000046395"/>
    </source>
</evidence>
<keyword evidence="1" id="KW-0812">Transmembrane</keyword>
<feature type="transmembrane region" description="Helical" evidence="1">
    <location>
        <begin position="208"/>
        <end position="233"/>
    </location>
</feature>
<name>A0A5S6Q6X6_TRIMR</name>
<keyword evidence="1" id="KW-0472">Membrane</keyword>
<accession>A0A5S6Q6X6</accession>